<dbReference type="EMBL" id="LXQA010593930">
    <property type="protein sequence ID" value="MCI61123.1"/>
    <property type="molecule type" value="Genomic_DNA"/>
</dbReference>
<keyword evidence="1" id="KW-0472">Membrane</keyword>
<sequence length="83" mass="9511">LPHIQTLASRCSFFIWWCDERHDPPHHLGLVWRRRYWLFFGFRVGLLCSALVFLSALRFGVPVGLLGSRGGGDRSGFGQIYGF</sequence>
<dbReference type="Proteomes" id="UP000265520">
    <property type="component" value="Unassembled WGS sequence"/>
</dbReference>
<keyword evidence="1" id="KW-0812">Transmembrane</keyword>
<keyword evidence="3" id="KW-1185">Reference proteome</keyword>
<name>A0A392TJ23_9FABA</name>
<evidence type="ECO:0000256" key="1">
    <source>
        <dbReference type="SAM" id="Phobius"/>
    </source>
</evidence>
<keyword evidence="1" id="KW-1133">Transmembrane helix</keyword>
<feature type="non-terminal residue" evidence="2">
    <location>
        <position position="1"/>
    </location>
</feature>
<proteinExistence type="predicted"/>
<accession>A0A392TJ23</accession>
<feature type="transmembrane region" description="Helical" evidence="1">
    <location>
        <begin position="36"/>
        <end position="57"/>
    </location>
</feature>
<reference evidence="2 3" key="1">
    <citation type="journal article" date="2018" name="Front. Plant Sci.">
        <title>Red Clover (Trifolium pratense) and Zigzag Clover (T. medium) - A Picture of Genomic Similarities and Differences.</title>
        <authorList>
            <person name="Dluhosova J."/>
            <person name="Istvanek J."/>
            <person name="Nedelnik J."/>
            <person name="Repkova J."/>
        </authorList>
    </citation>
    <scope>NUCLEOTIDE SEQUENCE [LARGE SCALE GENOMIC DNA]</scope>
    <source>
        <strain evidence="3">cv. 10/8</strain>
        <tissue evidence="2">Leaf</tissue>
    </source>
</reference>
<evidence type="ECO:0000313" key="3">
    <source>
        <dbReference type="Proteomes" id="UP000265520"/>
    </source>
</evidence>
<protein>
    <submittedName>
        <fullName evidence="2">Uncharacterized protein</fullName>
    </submittedName>
</protein>
<dbReference type="AlphaFoldDB" id="A0A392TJ23"/>
<comment type="caution">
    <text evidence="2">The sequence shown here is derived from an EMBL/GenBank/DDBJ whole genome shotgun (WGS) entry which is preliminary data.</text>
</comment>
<evidence type="ECO:0000313" key="2">
    <source>
        <dbReference type="EMBL" id="MCI61123.1"/>
    </source>
</evidence>
<organism evidence="2 3">
    <name type="scientific">Trifolium medium</name>
    <dbReference type="NCBI Taxonomy" id="97028"/>
    <lineage>
        <taxon>Eukaryota</taxon>
        <taxon>Viridiplantae</taxon>
        <taxon>Streptophyta</taxon>
        <taxon>Embryophyta</taxon>
        <taxon>Tracheophyta</taxon>
        <taxon>Spermatophyta</taxon>
        <taxon>Magnoliopsida</taxon>
        <taxon>eudicotyledons</taxon>
        <taxon>Gunneridae</taxon>
        <taxon>Pentapetalae</taxon>
        <taxon>rosids</taxon>
        <taxon>fabids</taxon>
        <taxon>Fabales</taxon>
        <taxon>Fabaceae</taxon>
        <taxon>Papilionoideae</taxon>
        <taxon>50 kb inversion clade</taxon>
        <taxon>NPAAA clade</taxon>
        <taxon>Hologalegina</taxon>
        <taxon>IRL clade</taxon>
        <taxon>Trifolieae</taxon>
        <taxon>Trifolium</taxon>
    </lineage>
</organism>